<organism evidence="1 2">
    <name type="scientific">Tuber aestivum</name>
    <name type="common">summer truffle</name>
    <dbReference type="NCBI Taxonomy" id="59557"/>
    <lineage>
        <taxon>Eukaryota</taxon>
        <taxon>Fungi</taxon>
        <taxon>Dikarya</taxon>
        <taxon>Ascomycota</taxon>
        <taxon>Pezizomycotina</taxon>
        <taxon>Pezizomycetes</taxon>
        <taxon>Pezizales</taxon>
        <taxon>Tuberaceae</taxon>
        <taxon>Tuber</taxon>
    </lineage>
</organism>
<accession>A0A292Q0V8</accession>
<dbReference type="EMBL" id="LN890990">
    <property type="protein sequence ID" value="CUS12508.1"/>
    <property type="molecule type" value="Genomic_DNA"/>
</dbReference>
<dbReference type="Proteomes" id="UP001412239">
    <property type="component" value="Unassembled WGS sequence"/>
</dbReference>
<gene>
    <name evidence="1" type="ORF">GSTUAT00003473001</name>
</gene>
<keyword evidence="2" id="KW-1185">Reference proteome</keyword>
<reference evidence="1" key="1">
    <citation type="submission" date="2015-10" db="EMBL/GenBank/DDBJ databases">
        <authorList>
            <person name="Regsiter A."/>
            <person name="william w."/>
        </authorList>
    </citation>
    <scope>NUCLEOTIDE SEQUENCE</scope>
    <source>
        <strain evidence="1">Montdore</strain>
    </source>
</reference>
<name>A0A292Q0V8_9PEZI</name>
<proteinExistence type="predicted"/>
<evidence type="ECO:0000313" key="1">
    <source>
        <dbReference type="EMBL" id="CUS12508.1"/>
    </source>
</evidence>
<dbReference type="AlphaFoldDB" id="A0A292Q0V8"/>
<protein>
    <submittedName>
        <fullName evidence="1">Uncharacterized protein</fullName>
    </submittedName>
</protein>
<sequence length="171" mass="19826">MPLPEIISPVFESAAQDGEQDESTFYGPYNVLLTYLFPIQEEYMVVPQYKRPTQLTSVDFTTIFLVKHKHHPVFFVEVKSSESLRHISSRREADLQMRERCERLFEYVELQTLYGLDRASRRLDPNAIGGDPRFVIDTASAHYRNLDIMTAEGEEKLREVVRHIKAMSSGL</sequence>
<evidence type="ECO:0000313" key="2">
    <source>
        <dbReference type="Proteomes" id="UP001412239"/>
    </source>
</evidence>